<comment type="caution">
    <text evidence="1">The sequence shown here is derived from an EMBL/GenBank/DDBJ whole genome shotgun (WGS) entry which is preliminary data.</text>
</comment>
<proteinExistence type="predicted"/>
<dbReference type="Proteomes" id="UP001163603">
    <property type="component" value="Chromosome 7"/>
</dbReference>
<organism evidence="1 2">
    <name type="scientific">Pistacia integerrima</name>
    <dbReference type="NCBI Taxonomy" id="434235"/>
    <lineage>
        <taxon>Eukaryota</taxon>
        <taxon>Viridiplantae</taxon>
        <taxon>Streptophyta</taxon>
        <taxon>Embryophyta</taxon>
        <taxon>Tracheophyta</taxon>
        <taxon>Spermatophyta</taxon>
        <taxon>Magnoliopsida</taxon>
        <taxon>eudicotyledons</taxon>
        <taxon>Gunneridae</taxon>
        <taxon>Pentapetalae</taxon>
        <taxon>rosids</taxon>
        <taxon>malvids</taxon>
        <taxon>Sapindales</taxon>
        <taxon>Anacardiaceae</taxon>
        <taxon>Pistacia</taxon>
    </lineage>
</organism>
<evidence type="ECO:0000313" key="2">
    <source>
        <dbReference type="Proteomes" id="UP001163603"/>
    </source>
</evidence>
<protein>
    <submittedName>
        <fullName evidence="1">Uncharacterized protein</fullName>
    </submittedName>
</protein>
<dbReference type="EMBL" id="CM047742">
    <property type="protein sequence ID" value="KAJ0034725.1"/>
    <property type="molecule type" value="Genomic_DNA"/>
</dbReference>
<name>A0ACC0YC61_9ROSI</name>
<keyword evidence="2" id="KW-1185">Reference proteome</keyword>
<sequence length="90" mass="10361">MAKSSIPLTTFTCPKELFELTVLLFGLKQAPSIFQRKMDSVFGDLSNFCIVYVDDVLVFSKTKEEHVNHLRLVSKRFFDNGMILSEKKIE</sequence>
<reference evidence="2" key="1">
    <citation type="journal article" date="2023" name="G3 (Bethesda)">
        <title>Genome assembly and association tests identify interacting loci associated with vigor, precocity, and sex in interspecific pistachio rootstocks.</title>
        <authorList>
            <person name="Palmer W."/>
            <person name="Jacygrad E."/>
            <person name="Sagayaradj S."/>
            <person name="Cavanaugh K."/>
            <person name="Han R."/>
            <person name="Bertier L."/>
            <person name="Beede B."/>
            <person name="Kafkas S."/>
            <person name="Golino D."/>
            <person name="Preece J."/>
            <person name="Michelmore R."/>
        </authorList>
    </citation>
    <scope>NUCLEOTIDE SEQUENCE [LARGE SCALE GENOMIC DNA]</scope>
</reference>
<evidence type="ECO:0000313" key="1">
    <source>
        <dbReference type="EMBL" id="KAJ0034725.1"/>
    </source>
</evidence>
<gene>
    <name evidence="1" type="ORF">Pint_25885</name>
</gene>
<accession>A0ACC0YC61</accession>